<feature type="transmembrane region" description="Helical" evidence="1">
    <location>
        <begin position="264"/>
        <end position="281"/>
    </location>
</feature>
<keyword evidence="1" id="KW-0812">Transmembrane</keyword>
<keyword evidence="1" id="KW-1133">Transmembrane helix</keyword>
<feature type="transmembrane region" description="Helical" evidence="1">
    <location>
        <begin position="28"/>
        <end position="49"/>
    </location>
</feature>
<sequence length="733" mass="82451">MKNILIWLVAVVVSVALWLVIPDAVLKYLFFVRVPLIMGIFLVLIPYFAQNQLSAMLKNLFILRNKWQLTSVIVGAIMTGMAIALGFNAILLNASDRFDLPTQIDIPESVQYALAIALGLPVCLTVYKLAQKNTERIGLSDRKISVILGTIISIMLLIILDFTRNWLFNNEVIKNIILQVISFFAKQHLDGYINQNGELARGHLTAIAFLITAGISYLAIGLIFNPKAQSRRPEAPALLYVLLLIGMLSLLFGGTTFYLDYFRIPVIVSFILLSVIAYLLFDVDHFFHMGKVAEADQVKADYGDFHQVLDARLHHQNGERTLVIVCASGGGIQASGWTVQVLIGLQKVLSKSFTKSIGFISGVSGGSVGTMYYLDRFESNSGCPENGDINIFKSATSDSLDAVGWGFAYLDLWRFIGLPFLINPNYDRGTAMEKDWEGEMKSPNSIATLNTWRDRIFKGEIPVPIFNATIVENGQRFLISPMTFNQIANPNYRDFNSLYPNYDISVVTAARLSATFPYVSPICRPKLKGSETDIENKKYHFADGGYFDNSGFATMAEWLDEWLQPEKKLNIKRVLILQINPFPKAISESKGKGDKGWFMATIGPLLTMYKVRDTILAERNEMEAKLLIEKWQNQAESDRVEIVYHPIFFPSSSELKEASKTYLEDSNVDISEFFDRNGEYQPPLSWKLSDGQKKAIQAGWEAIANPNATIKSAKVIQDLKQLWHETWQMPQDI</sequence>
<evidence type="ECO:0000256" key="1">
    <source>
        <dbReference type="SAM" id="Phobius"/>
    </source>
</evidence>
<feature type="transmembrane region" description="Helical" evidence="1">
    <location>
        <begin position="69"/>
        <end position="92"/>
    </location>
</feature>
<dbReference type="EMBL" id="PVWJ01000176">
    <property type="protein sequence ID" value="PSB00658.1"/>
    <property type="molecule type" value="Genomic_DNA"/>
</dbReference>
<accession>A0A2T1BXH7</accession>
<dbReference type="AlphaFoldDB" id="A0A2T1BXH7"/>
<evidence type="ECO:0000313" key="3">
    <source>
        <dbReference type="Proteomes" id="UP000238762"/>
    </source>
</evidence>
<gene>
    <name evidence="2" type="ORF">C7B64_22380</name>
</gene>
<evidence type="ECO:0008006" key="4">
    <source>
        <dbReference type="Google" id="ProtNLM"/>
    </source>
</evidence>
<dbReference type="InterPro" id="IPR016035">
    <property type="entry name" value="Acyl_Trfase/lysoPLipase"/>
</dbReference>
<keyword evidence="3" id="KW-1185">Reference proteome</keyword>
<dbReference type="SUPFAM" id="SSF52151">
    <property type="entry name" value="FabD/lysophospholipase-like"/>
    <property type="match status" value="1"/>
</dbReference>
<feature type="transmembrane region" description="Helical" evidence="1">
    <location>
        <begin position="112"/>
        <end position="130"/>
    </location>
</feature>
<proteinExistence type="predicted"/>
<organism evidence="2 3">
    <name type="scientific">Merismopedia glauca CCAP 1448/3</name>
    <dbReference type="NCBI Taxonomy" id="1296344"/>
    <lineage>
        <taxon>Bacteria</taxon>
        <taxon>Bacillati</taxon>
        <taxon>Cyanobacteriota</taxon>
        <taxon>Cyanophyceae</taxon>
        <taxon>Synechococcales</taxon>
        <taxon>Merismopediaceae</taxon>
        <taxon>Merismopedia</taxon>
    </lineage>
</organism>
<feature type="transmembrane region" description="Helical" evidence="1">
    <location>
        <begin position="204"/>
        <end position="225"/>
    </location>
</feature>
<dbReference type="Gene3D" id="3.40.1090.10">
    <property type="entry name" value="Cytosolic phospholipase A2 catalytic domain"/>
    <property type="match status" value="1"/>
</dbReference>
<feature type="transmembrane region" description="Helical" evidence="1">
    <location>
        <begin position="237"/>
        <end position="258"/>
    </location>
</feature>
<comment type="caution">
    <text evidence="2">The sequence shown here is derived from an EMBL/GenBank/DDBJ whole genome shotgun (WGS) entry which is preliminary data.</text>
</comment>
<reference evidence="2 3" key="1">
    <citation type="submission" date="2018-02" db="EMBL/GenBank/DDBJ databases">
        <authorList>
            <person name="Cohen D.B."/>
            <person name="Kent A.D."/>
        </authorList>
    </citation>
    <scope>NUCLEOTIDE SEQUENCE [LARGE SCALE GENOMIC DNA]</scope>
    <source>
        <strain evidence="2 3">CCAP 1448/3</strain>
    </source>
</reference>
<dbReference type="RefSeq" id="WP_106291564.1">
    <property type="nucleotide sequence ID" value="NZ_CAWNTC010000221.1"/>
</dbReference>
<feature type="transmembrane region" description="Helical" evidence="1">
    <location>
        <begin position="142"/>
        <end position="160"/>
    </location>
</feature>
<dbReference type="OrthoDB" id="581211at2"/>
<reference evidence="2 3" key="2">
    <citation type="submission" date="2018-03" db="EMBL/GenBank/DDBJ databases">
        <title>The ancient ancestry and fast evolution of plastids.</title>
        <authorList>
            <person name="Moore K.R."/>
            <person name="Magnabosco C."/>
            <person name="Momper L."/>
            <person name="Gold D.A."/>
            <person name="Bosak T."/>
            <person name="Fournier G.P."/>
        </authorList>
    </citation>
    <scope>NUCLEOTIDE SEQUENCE [LARGE SCALE GENOMIC DNA]</scope>
    <source>
        <strain evidence="2 3">CCAP 1448/3</strain>
    </source>
</reference>
<feature type="transmembrane region" description="Helical" evidence="1">
    <location>
        <begin position="5"/>
        <end position="22"/>
    </location>
</feature>
<evidence type="ECO:0000313" key="2">
    <source>
        <dbReference type="EMBL" id="PSB00658.1"/>
    </source>
</evidence>
<dbReference type="Proteomes" id="UP000238762">
    <property type="component" value="Unassembled WGS sequence"/>
</dbReference>
<protein>
    <recommendedName>
        <fullName evidence="4">PNPLA domain-containing protein</fullName>
    </recommendedName>
</protein>
<name>A0A2T1BXH7_9CYAN</name>
<keyword evidence="1" id="KW-0472">Membrane</keyword>